<protein>
    <submittedName>
        <fullName evidence="3">DNA-binding helix-turn-helix protein</fullName>
    </submittedName>
    <submittedName>
        <fullName evidence="4">Helix-turn-helix domain-containing protein</fullName>
    </submittedName>
</protein>
<gene>
    <name evidence="3" type="ORF">BN533_00411</name>
    <name evidence="4" type="ORF">GMD11_00370</name>
    <name evidence="5" type="ORF">GMD18_00365</name>
</gene>
<dbReference type="PROSITE" id="PS50943">
    <property type="entry name" value="HTH_CROC1"/>
    <property type="match status" value="1"/>
</dbReference>
<dbReference type="AlphaFoldDB" id="A0A3G9H6H9"/>
<evidence type="ECO:0000313" key="3">
    <source>
        <dbReference type="EMBL" id="CDB45283.1"/>
    </source>
</evidence>
<comment type="caution">
    <text evidence="3">The sequence shown here is derived from an EMBL/GenBank/DDBJ whole genome shotgun (WGS) entry which is preliminary data.</text>
</comment>
<dbReference type="OrthoDB" id="1859224at2"/>
<accession>R6I507</accession>
<dbReference type="InterPro" id="IPR010982">
    <property type="entry name" value="Lambda_DNA-bd_dom_sf"/>
</dbReference>
<sequence length="108" mass="12086">MMIDYCSIGKRIKLTRIKQGVLQKDLAEKIGISKPHMSNIETAHTKIGLETLVAIANALNTSVDEFLSDTVSNSQVIFNDELKTVLERADMEELKVICKLARVILKKD</sequence>
<evidence type="ECO:0000256" key="1">
    <source>
        <dbReference type="ARBA" id="ARBA00023125"/>
    </source>
</evidence>
<dbReference type="PANTHER" id="PTHR46558">
    <property type="entry name" value="TRACRIPTIONAL REGULATORY PROTEIN-RELATED-RELATED"/>
    <property type="match status" value="1"/>
</dbReference>
<keyword evidence="6" id="KW-1185">Reference proteome</keyword>
<dbReference type="PANTHER" id="PTHR46558:SF13">
    <property type="entry name" value="HTH-TYPE TRANSCRIPTIONAL REGULATOR IMMR"/>
    <property type="match status" value="1"/>
</dbReference>
<evidence type="ECO:0000313" key="4">
    <source>
        <dbReference type="EMBL" id="MTT74723.1"/>
    </source>
</evidence>
<dbReference type="SMART" id="SM00530">
    <property type="entry name" value="HTH_XRE"/>
    <property type="match status" value="1"/>
</dbReference>
<accession>A0A3G9H6H9</accession>
<dbReference type="Gene3D" id="1.10.260.40">
    <property type="entry name" value="lambda repressor-like DNA-binding domains"/>
    <property type="match status" value="1"/>
</dbReference>
<dbReference type="Proteomes" id="UP000443070">
    <property type="component" value="Unassembled WGS sequence"/>
</dbReference>
<dbReference type="RefSeq" id="WP_021717314.1">
    <property type="nucleotide sequence ID" value="NZ_AP019004.1"/>
</dbReference>
<feature type="domain" description="HTH cro/C1-type" evidence="2">
    <location>
        <begin position="12"/>
        <end position="66"/>
    </location>
</feature>
<dbReference type="CDD" id="cd00093">
    <property type="entry name" value="HTH_XRE"/>
    <property type="match status" value="1"/>
</dbReference>
<dbReference type="EMBL" id="CBDS010000028">
    <property type="protein sequence ID" value="CDB45283.1"/>
    <property type="molecule type" value="Genomic_DNA"/>
</dbReference>
<dbReference type="EMBL" id="WNBW01000001">
    <property type="protein sequence ID" value="MTU02854.1"/>
    <property type="molecule type" value="Genomic_DNA"/>
</dbReference>
<dbReference type="Pfam" id="PF01381">
    <property type="entry name" value="HTH_3"/>
    <property type="match status" value="1"/>
</dbReference>
<name>A0A3G9H6H9_9FIRM</name>
<reference evidence="3" key="1">
    <citation type="submission" date="2012-11" db="EMBL/GenBank/DDBJ databases">
        <title>Dependencies among metagenomic species, viruses, plasmids and units of genetic variation.</title>
        <authorList>
            <person name="Nielsen H.B."/>
            <person name="Almeida M."/>
            <person name="Juncker A.S."/>
            <person name="Rasmussen S."/>
            <person name="Li J."/>
            <person name="Sunagawa S."/>
            <person name="Plichta D."/>
            <person name="Gautier L."/>
            <person name="Le Chatelier E."/>
            <person name="Peletier E."/>
            <person name="Bonde I."/>
            <person name="Nielsen T."/>
            <person name="Manichanh C."/>
            <person name="Arumugam M."/>
            <person name="Batto J."/>
            <person name="Santos M.B.Q.D."/>
            <person name="Blom N."/>
            <person name="Borruel N."/>
            <person name="Burgdorf K.S."/>
            <person name="Boumezbeur F."/>
            <person name="Casellas F."/>
            <person name="Dore J."/>
            <person name="Guarner F."/>
            <person name="Hansen T."/>
            <person name="Hildebrand F."/>
            <person name="Kaas R.S."/>
            <person name="Kennedy S."/>
            <person name="Kristiansen K."/>
            <person name="Kultima J.R."/>
            <person name="Leonard P."/>
            <person name="Levenez F."/>
            <person name="Lund O."/>
            <person name="Moumen B."/>
            <person name="Le Paslier D."/>
            <person name="Pons N."/>
            <person name="Pedersen O."/>
            <person name="Prifti E."/>
            <person name="Qin J."/>
            <person name="Raes J."/>
            <person name="Tap J."/>
            <person name="Tims S."/>
            <person name="Ussery D.W."/>
            <person name="Yamada T."/>
            <person name="MetaHit consortium"/>
            <person name="Renault P."/>
            <person name="Sicheritz-Ponten T."/>
            <person name="Bork P."/>
            <person name="Wang J."/>
            <person name="Brunak S."/>
            <person name="Ehrlich S.D."/>
        </authorList>
    </citation>
    <scope>NUCLEOTIDE SEQUENCE [LARGE SCALE GENOMIC DNA]</scope>
</reference>
<proteinExistence type="predicted"/>
<evidence type="ECO:0000313" key="5">
    <source>
        <dbReference type="EMBL" id="MTU02854.1"/>
    </source>
</evidence>
<dbReference type="GeneID" id="49406644"/>
<evidence type="ECO:0000313" key="6">
    <source>
        <dbReference type="Proteomes" id="UP000443070"/>
    </source>
</evidence>
<reference evidence="6 7" key="2">
    <citation type="journal article" date="2019" name="Nat. Med.">
        <title>A library of human gut bacterial isolates paired with longitudinal multiomics data enables mechanistic microbiome research.</title>
        <authorList>
            <person name="Poyet M."/>
            <person name="Groussin M."/>
            <person name="Gibbons S.M."/>
            <person name="Avila-Pacheco J."/>
            <person name="Jiang X."/>
            <person name="Kearney S.M."/>
            <person name="Perrotta A.R."/>
            <person name="Berdy B."/>
            <person name="Zhao S."/>
            <person name="Lieberman T.D."/>
            <person name="Swanson P.K."/>
            <person name="Smith M."/>
            <person name="Roesemann S."/>
            <person name="Alexander J.E."/>
            <person name="Rich S.A."/>
            <person name="Livny J."/>
            <person name="Vlamakis H."/>
            <person name="Clish C."/>
            <person name="Bullock K."/>
            <person name="Deik A."/>
            <person name="Scott J."/>
            <person name="Pierce K.A."/>
            <person name="Xavier R.J."/>
            <person name="Alm E.J."/>
        </authorList>
    </citation>
    <scope>NUCLEOTIDE SEQUENCE [LARGE SCALE GENOMIC DNA]</scope>
    <source>
        <strain evidence="4 7">BIOML-A13</strain>
        <strain evidence="5 6">BIOML-A3</strain>
    </source>
</reference>
<dbReference type="EMBL" id="WNBM01000001">
    <property type="protein sequence ID" value="MTT74723.1"/>
    <property type="molecule type" value="Genomic_DNA"/>
</dbReference>
<dbReference type="SUPFAM" id="SSF47413">
    <property type="entry name" value="lambda repressor-like DNA-binding domains"/>
    <property type="match status" value="1"/>
</dbReference>
<organism evidence="3">
    <name type="scientific">Phascolarctobacterium faecium</name>
    <dbReference type="NCBI Taxonomy" id="33025"/>
    <lineage>
        <taxon>Bacteria</taxon>
        <taxon>Bacillati</taxon>
        <taxon>Bacillota</taxon>
        <taxon>Negativicutes</taxon>
        <taxon>Acidaminococcales</taxon>
        <taxon>Acidaminococcaceae</taxon>
        <taxon>Phascolarctobacterium</taxon>
    </lineage>
</organism>
<dbReference type="InterPro" id="IPR001387">
    <property type="entry name" value="Cro/C1-type_HTH"/>
</dbReference>
<keyword evidence="1 3" id="KW-0238">DNA-binding</keyword>
<evidence type="ECO:0000313" key="7">
    <source>
        <dbReference type="Proteomes" id="UP000484547"/>
    </source>
</evidence>
<dbReference type="Proteomes" id="UP000484547">
    <property type="component" value="Unassembled WGS sequence"/>
</dbReference>
<evidence type="ECO:0000259" key="2">
    <source>
        <dbReference type="PROSITE" id="PS50943"/>
    </source>
</evidence>
<dbReference type="GO" id="GO:0003677">
    <property type="term" value="F:DNA binding"/>
    <property type="evidence" value="ECO:0007669"/>
    <property type="project" value="UniProtKB-KW"/>
</dbReference>